<reference evidence="1" key="1">
    <citation type="submission" date="2022-10" db="EMBL/GenBank/DDBJ databases">
        <title>Genome Sequence of Xylaria curta.</title>
        <authorList>
            <person name="Buettner E."/>
        </authorList>
    </citation>
    <scope>NUCLEOTIDE SEQUENCE</scope>
    <source>
        <strain evidence="1">Babe10</strain>
    </source>
</reference>
<evidence type="ECO:0000313" key="1">
    <source>
        <dbReference type="EMBL" id="KAJ2985346.1"/>
    </source>
</evidence>
<protein>
    <submittedName>
        <fullName evidence="1">Uncharacterized protein</fullName>
    </submittedName>
</protein>
<organism evidence="1 2">
    <name type="scientific">Xylaria curta</name>
    <dbReference type="NCBI Taxonomy" id="42375"/>
    <lineage>
        <taxon>Eukaryota</taxon>
        <taxon>Fungi</taxon>
        <taxon>Dikarya</taxon>
        <taxon>Ascomycota</taxon>
        <taxon>Pezizomycotina</taxon>
        <taxon>Sordariomycetes</taxon>
        <taxon>Xylariomycetidae</taxon>
        <taxon>Xylariales</taxon>
        <taxon>Xylariaceae</taxon>
        <taxon>Xylaria</taxon>
    </lineage>
</organism>
<dbReference type="Proteomes" id="UP001143856">
    <property type="component" value="Unassembled WGS sequence"/>
</dbReference>
<comment type="caution">
    <text evidence="1">The sequence shown here is derived from an EMBL/GenBank/DDBJ whole genome shotgun (WGS) entry which is preliminary data.</text>
</comment>
<dbReference type="EMBL" id="JAPDGR010001119">
    <property type="protein sequence ID" value="KAJ2985346.1"/>
    <property type="molecule type" value="Genomic_DNA"/>
</dbReference>
<accession>A0ACC1P3E7</accession>
<proteinExistence type="predicted"/>
<sequence length="1026" mass="113246">MPGVFSTELSVWQEVNSGVAYTETIHHRLWCQHVGKALGILLFNTGYSYDAQYRSLVFFMQLIAPNLGVFGMHGDTQPWQSFMTDDGSPVELSWDWGTNDGRPAIRYSIEPIGLKAGTSFDPLNLLVGPVLQGQLSKALPNMRLEWLHHFQDFFKVQGNNGCGLADLQDHNTSVFYGFDITDTDTTAKVYFFPKFRAIARNESNLEVLVQAIHSAPYCNEGNLNPLIIFSDFISDTVSADLEYEMLAIDLIDPHESRLKIYFRCRETSFDSVANIMTLGSRLHNPNLQKGLQDLRSLWNAVFTAHGSQPLNQVHHRTAGMLYNVEFRLGDHFPVAKIYLPVRHYSSNDGMVIQGLEKYISSHKRGRYMKAYSNAMTTLFGSETLEAGSGVQTYIGCSIRPDGTLRIVSYFKPPLSSCLNPTNKDGDVIYGVNTNFGGSADLRTSEFVELQRALVRELHYGVLPPGQRDHRTLQNKHHYNLLLDSGYDASFMPWSWARAAIVIRINSLISGCSAVRPVVVERMQDLLQHDIVPMIPLRGSISASGDLSPLSYICGVIQDTAFADIGLEPVMLEAKEGLAITNGTAVSAAAAVLGLYDTHALAILAQILTAMSVEALNGTTESFHDFFSQTRPHPGQTECARNILSFLAGSKLTKVNNGANWALRQDRYSLRTVPQWIGPILEDLVLAHQQISVECNSVTDNPLTTPEGACLHGGNFQAKSVTSAMEKARQATQGIGRMLFSQCTELINPATNRYLLPNLVADNPSVSLIFKGTDLYIAALTAELGFLANPVNHVQTAEMGNQSLNSLALISARYTHTANEVLSQLAALHLIAVCQAIDLRAMHVLFLEVCKPQFTELVAKHCMRPEETMTSSSGFVESFWNELLLSLETTASMELPKRFEVVAKSLRSSALDNPSLSRDSGLVDRLESFTEALSLLLYNTWCANRDAYLAHGDATYLLGRASKVVYIFLRHTLKVPMLASSKIMTPTTQEANSTQAPTVGSYTGAVYRALRDGTLIEAVMGLLLPCK</sequence>
<gene>
    <name evidence="1" type="ORF">NUW58_g5581</name>
</gene>
<keyword evidence="2" id="KW-1185">Reference proteome</keyword>
<name>A0ACC1P3E7_9PEZI</name>
<evidence type="ECO:0000313" key="2">
    <source>
        <dbReference type="Proteomes" id="UP001143856"/>
    </source>
</evidence>